<reference evidence="1 2" key="1">
    <citation type="journal article" date="2018" name="ACS Chem. Biol.">
        <title>Ketoreductase domain dysfunction expands chemodiversity: malyngamide biosynthesis in the cyanobacterium Okeania hirsuta.</title>
        <authorList>
            <person name="Moss N.A."/>
            <person name="Leao T."/>
            <person name="Rankin M."/>
            <person name="McCullough T.M."/>
            <person name="Qu P."/>
            <person name="Korobeynikov A."/>
            <person name="Smith J.L."/>
            <person name="Gerwick L."/>
            <person name="Gerwick W.H."/>
        </authorList>
    </citation>
    <scope>NUCLEOTIDE SEQUENCE [LARGE SCALE GENOMIC DNA]</scope>
    <source>
        <strain evidence="1 2">PAB10Feb10-1</strain>
    </source>
</reference>
<dbReference type="EMBL" id="RCBY01000367">
    <property type="protein sequence ID" value="RQH22417.1"/>
    <property type="molecule type" value="Genomic_DNA"/>
</dbReference>
<comment type="caution">
    <text evidence="1">The sequence shown here is derived from an EMBL/GenBank/DDBJ whole genome shotgun (WGS) entry which is preliminary data.</text>
</comment>
<proteinExistence type="predicted"/>
<sequence>MDKKILLEQEHKATGFKVFLTSMEDTHIKHLIKLAQDQSLIDLLGWNTFFKPDDTEQFIEAI</sequence>
<keyword evidence="2" id="KW-1185">Reference proteome</keyword>
<dbReference type="AlphaFoldDB" id="A0A3N6PCK5"/>
<gene>
    <name evidence="1" type="ORF">D5R40_30990</name>
</gene>
<evidence type="ECO:0000313" key="1">
    <source>
        <dbReference type="EMBL" id="RQH22417.1"/>
    </source>
</evidence>
<name>A0A3N6PCK5_9CYAN</name>
<accession>A0A3N6PCK5</accession>
<evidence type="ECO:0000313" key="2">
    <source>
        <dbReference type="Proteomes" id="UP000269154"/>
    </source>
</evidence>
<organism evidence="1 2">
    <name type="scientific">Okeania hirsuta</name>
    <dbReference type="NCBI Taxonomy" id="1458930"/>
    <lineage>
        <taxon>Bacteria</taxon>
        <taxon>Bacillati</taxon>
        <taxon>Cyanobacteriota</taxon>
        <taxon>Cyanophyceae</taxon>
        <taxon>Oscillatoriophycideae</taxon>
        <taxon>Oscillatoriales</taxon>
        <taxon>Microcoleaceae</taxon>
        <taxon>Okeania</taxon>
    </lineage>
</organism>
<dbReference type="Proteomes" id="UP000269154">
    <property type="component" value="Unassembled WGS sequence"/>
</dbReference>
<dbReference type="OrthoDB" id="176199at1117"/>
<dbReference type="RefSeq" id="WP_124155676.1">
    <property type="nucleotide sequence ID" value="NZ_CAWOLW010000298.1"/>
</dbReference>
<protein>
    <submittedName>
        <fullName evidence="1">Uncharacterized protein</fullName>
    </submittedName>
</protein>